<accession>A0AAD4E232</accession>
<reference evidence="2" key="1">
    <citation type="journal article" date="2020" name="New Phytol.">
        <title>Comparative genomics reveals dynamic genome evolution in host specialist ectomycorrhizal fungi.</title>
        <authorList>
            <person name="Lofgren L.A."/>
            <person name="Nguyen N.H."/>
            <person name="Vilgalys R."/>
            <person name="Ruytinx J."/>
            <person name="Liao H.L."/>
            <person name="Branco S."/>
            <person name="Kuo A."/>
            <person name="LaButti K."/>
            <person name="Lipzen A."/>
            <person name="Andreopoulos W."/>
            <person name="Pangilinan J."/>
            <person name="Riley R."/>
            <person name="Hundley H."/>
            <person name="Na H."/>
            <person name="Barry K."/>
            <person name="Grigoriev I.V."/>
            <person name="Stajich J.E."/>
            <person name="Kennedy P.G."/>
        </authorList>
    </citation>
    <scope>NUCLEOTIDE SEQUENCE</scope>
    <source>
        <strain evidence="2">FC203</strain>
    </source>
</reference>
<feature type="region of interest" description="Disordered" evidence="1">
    <location>
        <begin position="92"/>
        <end position="121"/>
    </location>
</feature>
<evidence type="ECO:0000313" key="2">
    <source>
        <dbReference type="EMBL" id="KAG1898328.1"/>
    </source>
</evidence>
<organism evidence="2 3">
    <name type="scientific">Suillus fuscotomentosus</name>
    <dbReference type="NCBI Taxonomy" id="1912939"/>
    <lineage>
        <taxon>Eukaryota</taxon>
        <taxon>Fungi</taxon>
        <taxon>Dikarya</taxon>
        <taxon>Basidiomycota</taxon>
        <taxon>Agaricomycotina</taxon>
        <taxon>Agaricomycetes</taxon>
        <taxon>Agaricomycetidae</taxon>
        <taxon>Boletales</taxon>
        <taxon>Suillineae</taxon>
        <taxon>Suillaceae</taxon>
        <taxon>Suillus</taxon>
    </lineage>
</organism>
<dbReference type="GeneID" id="64661693"/>
<protein>
    <submittedName>
        <fullName evidence="2">Uncharacterized protein</fullName>
    </submittedName>
</protein>
<comment type="caution">
    <text evidence="2">The sequence shown here is derived from an EMBL/GenBank/DDBJ whole genome shotgun (WGS) entry which is preliminary data.</text>
</comment>
<gene>
    <name evidence="2" type="ORF">F5891DRAFT_1191000</name>
</gene>
<dbReference type="Proteomes" id="UP001195769">
    <property type="component" value="Unassembled WGS sequence"/>
</dbReference>
<name>A0AAD4E232_9AGAM</name>
<proteinExistence type="predicted"/>
<dbReference type="AlphaFoldDB" id="A0AAD4E232"/>
<dbReference type="EMBL" id="JABBWK010000040">
    <property type="protein sequence ID" value="KAG1898328.1"/>
    <property type="molecule type" value="Genomic_DNA"/>
</dbReference>
<feature type="compositionally biased region" description="Acidic residues" evidence="1">
    <location>
        <begin position="111"/>
        <end position="121"/>
    </location>
</feature>
<evidence type="ECO:0000256" key="1">
    <source>
        <dbReference type="SAM" id="MobiDB-lite"/>
    </source>
</evidence>
<sequence length="121" mass="14260">MAALRVEWVKARAHTLCWNEEVLLLREEMRRTRTFLEWKARWWENHAKFTVDDSLSSEGMAVYAFRQAVLQRRLSNSFLQLWSASLTTNQVHASQSNVDEDEDIVIHGETYEDDAEDDLED</sequence>
<keyword evidence="3" id="KW-1185">Reference proteome</keyword>
<dbReference type="RefSeq" id="XP_041223904.1">
    <property type="nucleotide sequence ID" value="XM_041367395.1"/>
</dbReference>
<evidence type="ECO:0000313" key="3">
    <source>
        <dbReference type="Proteomes" id="UP001195769"/>
    </source>
</evidence>